<evidence type="ECO:0000313" key="11">
    <source>
        <dbReference type="EMBL" id="HHS53022.1"/>
    </source>
</evidence>
<dbReference type="EC" id="4.4.1.11" evidence="3"/>
<dbReference type="PANTHER" id="PTHR11808">
    <property type="entry name" value="TRANS-SULFURATION ENZYME FAMILY MEMBER"/>
    <property type="match status" value="1"/>
</dbReference>
<dbReference type="GO" id="GO:0018826">
    <property type="term" value="F:methionine gamma-lyase activity"/>
    <property type="evidence" value="ECO:0007669"/>
    <property type="project" value="UniProtKB-EC"/>
</dbReference>
<comment type="cofactor">
    <cofactor evidence="1 10">
        <name>pyridoxal 5'-phosphate</name>
        <dbReference type="ChEBI" id="CHEBI:597326"/>
    </cofactor>
</comment>
<evidence type="ECO:0000256" key="3">
    <source>
        <dbReference type="ARBA" id="ARBA00012222"/>
    </source>
</evidence>
<dbReference type="Pfam" id="PF01053">
    <property type="entry name" value="Cys_Met_Meta_PP"/>
    <property type="match status" value="1"/>
</dbReference>
<organism evidence="11">
    <name type="scientific">candidate division WOR-3 bacterium</name>
    <dbReference type="NCBI Taxonomy" id="2052148"/>
    <lineage>
        <taxon>Bacteria</taxon>
        <taxon>Bacteria division WOR-3</taxon>
    </lineage>
</organism>
<dbReference type="Gene3D" id="3.40.640.10">
    <property type="entry name" value="Type I PLP-dependent aspartate aminotransferase-like (Major domain)"/>
    <property type="match status" value="1"/>
</dbReference>
<dbReference type="FunFam" id="3.90.1150.10:FF:000008">
    <property type="entry name" value="Cystathionine gamma-synthase"/>
    <property type="match status" value="1"/>
</dbReference>
<dbReference type="InterPro" id="IPR015422">
    <property type="entry name" value="PyrdxlP-dep_Trfase_small"/>
</dbReference>
<dbReference type="Gene3D" id="3.90.1150.10">
    <property type="entry name" value="Aspartate Aminotransferase, domain 1"/>
    <property type="match status" value="1"/>
</dbReference>
<keyword evidence="6" id="KW-0456">Lyase</keyword>
<sequence length="397" mass="43297">MKKSLKTKNWKIDTLTVHAGITKNEYGAVVPPIYQVSTFRFKDVDQGVAIFSGTEKGYIYTRLGNPTIKALEDCVTKLENGFAALACASGMAAINTLLQGLLKQGDHIICSRVIYSATVSLIKNVLSKFGVEISMVDTSSVRECEDAIKPNTKLIFLETPGNPTLVISDIAAIAKLAHRNKLILAVDNTFASPIIQRPLELGADIVIHSMTKYLNGHADVVAGIIVVKDETMYNTLRPVLNDTGGIIDPFQAFLVHRGIKTLSIRMERHSANALKIANFLENHPKVKWVRYPWLKSHPGYSVARKQMKSGGGMISFGLKGGFKAGKLLMNNVKLCTLAVSLGGVETLIEHPASMTHSHIDPKDKEAASITDDLVRLSVGIENVDDIIQDLNQALAKI</sequence>
<dbReference type="GO" id="GO:0047982">
    <property type="term" value="F:homocysteine desulfhydrase activity"/>
    <property type="evidence" value="ECO:0007669"/>
    <property type="project" value="UniProtKB-EC"/>
</dbReference>
<dbReference type="FunFam" id="3.40.640.10:FF:000046">
    <property type="entry name" value="Cystathionine gamma-lyase"/>
    <property type="match status" value="1"/>
</dbReference>
<comment type="catalytic activity">
    <reaction evidence="7">
        <text>L-methionine + H2O = methanethiol + 2-oxobutanoate + NH4(+)</text>
        <dbReference type="Rhea" id="RHEA:23800"/>
        <dbReference type="ChEBI" id="CHEBI:15377"/>
        <dbReference type="ChEBI" id="CHEBI:16007"/>
        <dbReference type="ChEBI" id="CHEBI:16763"/>
        <dbReference type="ChEBI" id="CHEBI:28938"/>
        <dbReference type="ChEBI" id="CHEBI:57844"/>
        <dbReference type="EC" id="4.4.1.11"/>
    </reaction>
</comment>
<proteinExistence type="inferred from homology"/>
<accession>A0A7C6EET5</accession>
<protein>
    <recommendedName>
        <fullName evidence="4">L-methionine gamma-lyase</fullName>
        <ecNumber evidence="3">4.4.1.11</ecNumber>
    </recommendedName>
</protein>
<name>A0A7C6EET5_UNCW3</name>
<evidence type="ECO:0000256" key="2">
    <source>
        <dbReference type="ARBA" id="ARBA00008667"/>
    </source>
</evidence>
<keyword evidence="11" id="KW-0032">Aminotransferase</keyword>
<reference evidence="11" key="1">
    <citation type="journal article" date="2020" name="mSystems">
        <title>Genome- and Community-Level Interaction Insights into Carbon Utilization and Element Cycling Functions of Hydrothermarchaeota in Hydrothermal Sediment.</title>
        <authorList>
            <person name="Zhou Z."/>
            <person name="Liu Y."/>
            <person name="Xu W."/>
            <person name="Pan J."/>
            <person name="Luo Z.H."/>
            <person name="Li M."/>
        </authorList>
    </citation>
    <scope>NUCLEOTIDE SEQUENCE [LARGE SCALE GENOMIC DNA]</scope>
    <source>
        <strain evidence="11">SpSt-876</strain>
    </source>
</reference>
<keyword evidence="5 9" id="KW-0663">Pyridoxal phosphate</keyword>
<dbReference type="GO" id="GO:0030170">
    <property type="term" value="F:pyridoxal phosphate binding"/>
    <property type="evidence" value="ECO:0007669"/>
    <property type="project" value="InterPro"/>
</dbReference>
<evidence type="ECO:0000256" key="5">
    <source>
        <dbReference type="ARBA" id="ARBA00022898"/>
    </source>
</evidence>
<evidence type="ECO:0000256" key="7">
    <source>
        <dbReference type="ARBA" id="ARBA00049180"/>
    </source>
</evidence>
<dbReference type="InterPro" id="IPR015424">
    <property type="entry name" value="PyrdxlP-dep_Trfase"/>
</dbReference>
<evidence type="ECO:0000256" key="8">
    <source>
        <dbReference type="ARBA" id="ARBA00050802"/>
    </source>
</evidence>
<dbReference type="GO" id="GO:0005737">
    <property type="term" value="C:cytoplasm"/>
    <property type="evidence" value="ECO:0007669"/>
    <property type="project" value="TreeGrafter"/>
</dbReference>
<dbReference type="PIRSF" id="PIRSF001434">
    <property type="entry name" value="CGS"/>
    <property type="match status" value="1"/>
</dbReference>
<dbReference type="AlphaFoldDB" id="A0A7C6EET5"/>
<dbReference type="GO" id="GO:0019346">
    <property type="term" value="P:transsulfuration"/>
    <property type="evidence" value="ECO:0007669"/>
    <property type="project" value="InterPro"/>
</dbReference>
<keyword evidence="11" id="KW-0808">Transferase</keyword>
<comment type="similarity">
    <text evidence="2">Belongs to the trans-sulfuration enzymes family. L-methionine gamma-lyase subfamily.</text>
</comment>
<comment type="catalytic activity">
    <reaction evidence="8">
        <text>L-homocysteine + H2O = 2-oxobutanoate + hydrogen sulfide + NH4(+) + H(+)</text>
        <dbReference type="Rhea" id="RHEA:14501"/>
        <dbReference type="ChEBI" id="CHEBI:15377"/>
        <dbReference type="ChEBI" id="CHEBI:15378"/>
        <dbReference type="ChEBI" id="CHEBI:16763"/>
        <dbReference type="ChEBI" id="CHEBI:28938"/>
        <dbReference type="ChEBI" id="CHEBI:29919"/>
        <dbReference type="ChEBI" id="CHEBI:58199"/>
        <dbReference type="EC" id="4.4.1.2"/>
    </reaction>
</comment>
<dbReference type="SUPFAM" id="SSF53383">
    <property type="entry name" value="PLP-dependent transferases"/>
    <property type="match status" value="1"/>
</dbReference>
<feature type="modified residue" description="N6-(pyridoxal phosphate)lysine" evidence="9">
    <location>
        <position position="212"/>
    </location>
</feature>
<dbReference type="EMBL" id="DTLI01000220">
    <property type="protein sequence ID" value="HHS53022.1"/>
    <property type="molecule type" value="Genomic_DNA"/>
</dbReference>
<evidence type="ECO:0000256" key="6">
    <source>
        <dbReference type="ARBA" id="ARBA00023239"/>
    </source>
</evidence>
<dbReference type="GO" id="GO:0008483">
    <property type="term" value="F:transaminase activity"/>
    <property type="evidence" value="ECO:0007669"/>
    <property type="project" value="UniProtKB-KW"/>
</dbReference>
<dbReference type="InterPro" id="IPR015421">
    <property type="entry name" value="PyrdxlP-dep_Trfase_major"/>
</dbReference>
<dbReference type="CDD" id="cd00614">
    <property type="entry name" value="CGS_like"/>
    <property type="match status" value="1"/>
</dbReference>
<evidence type="ECO:0000256" key="4">
    <source>
        <dbReference type="ARBA" id="ARBA00019040"/>
    </source>
</evidence>
<evidence type="ECO:0000256" key="10">
    <source>
        <dbReference type="RuleBase" id="RU362118"/>
    </source>
</evidence>
<dbReference type="InterPro" id="IPR000277">
    <property type="entry name" value="Cys/Met-Metab_PyrdxlP-dep_enz"/>
</dbReference>
<comment type="caution">
    <text evidence="11">The sequence shown here is derived from an EMBL/GenBank/DDBJ whole genome shotgun (WGS) entry which is preliminary data.</text>
</comment>
<gene>
    <name evidence="11" type="ORF">ENW73_09275</name>
</gene>
<evidence type="ECO:0000256" key="9">
    <source>
        <dbReference type="PIRSR" id="PIRSR001434-2"/>
    </source>
</evidence>
<dbReference type="PANTHER" id="PTHR11808:SF80">
    <property type="entry name" value="CYSTATHIONINE GAMMA-LYASE"/>
    <property type="match status" value="1"/>
</dbReference>
<evidence type="ECO:0000256" key="1">
    <source>
        <dbReference type="ARBA" id="ARBA00001933"/>
    </source>
</evidence>